<sequence length="133" mass="14601">MYYQNRRHLVPKPILSPDNSLKPEQFPSPHMPLPDHDSAAILNLQDGQDGPADVGRLVRRLGPKSYRIMGISGGGPYDLACALLLPPEQLKSVVVVGGAAPPAAAEAMGTSDGERRWRQRIISEPEAEIWRRD</sequence>
<dbReference type="Gene3D" id="3.40.50.1820">
    <property type="entry name" value="alpha/beta hydrolase"/>
    <property type="match status" value="1"/>
</dbReference>
<reference evidence="2" key="1">
    <citation type="journal article" date="2023" name="Mol. Phylogenet. Evol.">
        <title>Genome-scale phylogeny and comparative genomics of the fungal order Sordariales.</title>
        <authorList>
            <person name="Hensen N."/>
            <person name="Bonometti L."/>
            <person name="Westerberg I."/>
            <person name="Brannstrom I.O."/>
            <person name="Guillou S."/>
            <person name="Cros-Aarteil S."/>
            <person name="Calhoun S."/>
            <person name="Haridas S."/>
            <person name="Kuo A."/>
            <person name="Mondo S."/>
            <person name="Pangilinan J."/>
            <person name="Riley R."/>
            <person name="LaButti K."/>
            <person name="Andreopoulos B."/>
            <person name="Lipzen A."/>
            <person name="Chen C."/>
            <person name="Yan M."/>
            <person name="Daum C."/>
            <person name="Ng V."/>
            <person name="Clum A."/>
            <person name="Steindorff A."/>
            <person name="Ohm R.A."/>
            <person name="Martin F."/>
            <person name="Silar P."/>
            <person name="Natvig D.O."/>
            <person name="Lalanne C."/>
            <person name="Gautier V."/>
            <person name="Ament-Velasquez S.L."/>
            <person name="Kruys A."/>
            <person name="Hutchinson M.I."/>
            <person name="Powell A.J."/>
            <person name="Barry K."/>
            <person name="Miller A.N."/>
            <person name="Grigoriev I.V."/>
            <person name="Debuchy R."/>
            <person name="Gladieux P."/>
            <person name="Hiltunen Thoren M."/>
            <person name="Johannesson H."/>
        </authorList>
    </citation>
    <scope>NUCLEOTIDE SEQUENCE</scope>
    <source>
        <strain evidence="2">CBS 232.78</strain>
    </source>
</reference>
<protein>
    <submittedName>
        <fullName evidence="2">Uncharacterized protein</fullName>
    </submittedName>
</protein>
<dbReference type="InterPro" id="IPR029058">
    <property type="entry name" value="AB_hydrolase_fold"/>
</dbReference>
<name>A0AAE0NY44_9PEZI</name>
<evidence type="ECO:0000256" key="1">
    <source>
        <dbReference type="SAM" id="MobiDB-lite"/>
    </source>
</evidence>
<proteinExistence type="predicted"/>
<dbReference type="SUPFAM" id="SSF53474">
    <property type="entry name" value="alpha/beta-Hydrolases"/>
    <property type="match status" value="1"/>
</dbReference>
<keyword evidence="3" id="KW-1185">Reference proteome</keyword>
<comment type="caution">
    <text evidence="2">The sequence shown here is derived from an EMBL/GenBank/DDBJ whole genome shotgun (WGS) entry which is preliminary data.</text>
</comment>
<reference evidence="2" key="2">
    <citation type="submission" date="2023-06" db="EMBL/GenBank/DDBJ databases">
        <authorList>
            <consortium name="Lawrence Berkeley National Laboratory"/>
            <person name="Haridas S."/>
            <person name="Hensen N."/>
            <person name="Bonometti L."/>
            <person name="Westerberg I."/>
            <person name="Brannstrom I.O."/>
            <person name="Guillou S."/>
            <person name="Cros-Aarteil S."/>
            <person name="Calhoun S."/>
            <person name="Kuo A."/>
            <person name="Mondo S."/>
            <person name="Pangilinan J."/>
            <person name="Riley R."/>
            <person name="LaButti K."/>
            <person name="Andreopoulos B."/>
            <person name="Lipzen A."/>
            <person name="Chen C."/>
            <person name="Yanf M."/>
            <person name="Daum C."/>
            <person name="Ng V."/>
            <person name="Clum A."/>
            <person name="Steindorff A."/>
            <person name="Ohm R."/>
            <person name="Martin F."/>
            <person name="Silar P."/>
            <person name="Natvig D."/>
            <person name="Lalanne C."/>
            <person name="Gautier V."/>
            <person name="Ament-velasquez S.L."/>
            <person name="Kruys A."/>
            <person name="Hutchinson M.I."/>
            <person name="Powell A.J."/>
            <person name="Barry K."/>
            <person name="Miller A.N."/>
            <person name="Grigoriev I.V."/>
            <person name="Debuchy R."/>
            <person name="Gladieux P."/>
            <person name="Thoren M.H."/>
            <person name="Johannesson H."/>
        </authorList>
    </citation>
    <scope>NUCLEOTIDE SEQUENCE</scope>
    <source>
        <strain evidence="2">CBS 232.78</strain>
    </source>
</reference>
<dbReference type="AlphaFoldDB" id="A0AAE0NY44"/>
<evidence type="ECO:0000313" key="2">
    <source>
        <dbReference type="EMBL" id="KAK3389958.1"/>
    </source>
</evidence>
<dbReference type="EMBL" id="JAULSW010000002">
    <property type="protein sequence ID" value="KAK3389958.1"/>
    <property type="molecule type" value="Genomic_DNA"/>
</dbReference>
<gene>
    <name evidence="2" type="ORF">B0H63DRAFT_446115</name>
</gene>
<organism evidence="2 3">
    <name type="scientific">Podospora didyma</name>
    <dbReference type="NCBI Taxonomy" id="330526"/>
    <lineage>
        <taxon>Eukaryota</taxon>
        <taxon>Fungi</taxon>
        <taxon>Dikarya</taxon>
        <taxon>Ascomycota</taxon>
        <taxon>Pezizomycotina</taxon>
        <taxon>Sordariomycetes</taxon>
        <taxon>Sordariomycetidae</taxon>
        <taxon>Sordariales</taxon>
        <taxon>Podosporaceae</taxon>
        <taxon>Podospora</taxon>
    </lineage>
</organism>
<accession>A0AAE0NY44</accession>
<dbReference type="Proteomes" id="UP001285441">
    <property type="component" value="Unassembled WGS sequence"/>
</dbReference>
<evidence type="ECO:0000313" key="3">
    <source>
        <dbReference type="Proteomes" id="UP001285441"/>
    </source>
</evidence>
<feature type="region of interest" description="Disordered" evidence="1">
    <location>
        <begin position="11"/>
        <end position="36"/>
    </location>
</feature>